<dbReference type="GO" id="GO:0030976">
    <property type="term" value="F:thiamine pyrophosphate binding"/>
    <property type="evidence" value="ECO:0007669"/>
    <property type="project" value="UniProtKB-UniRule"/>
</dbReference>
<dbReference type="UniPathway" id="UPA00049">
    <property type="reaction ID" value="UER00059"/>
</dbReference>
<dbReference type="Gene3D" id="3.40.50.1220">
    <property type="entry name" value="TPP-binding domain"/>
    <property type="match status" value="1"/>
</dbReference>
<dbReference type="InterPro" id="IPR000399">
    <property type="entry name" value="TPP-bd_CS"/>
</dbReference>
<keyword evidence="5 12" id="KW-0028">Amino-acid biosynthesis</keyword>
<gene>
    <name evidence="16" type="ORF">HMPREF9629_02134</name>
</gene>
<comment type="catalytic activity">
    <reaction evidence="11 12">
        <text>2 pyruvate + H(+) = (2S)-2-acetolactate + CO2</text>
        <dbReference type="Rhea" id="RHEA:25249"/>
        <dbReference type="ChEBI" id="CHEBI:15361"/>
        <dbReference type="ChEBI" id="CHEBI:15378"/>
        <dbReference type="ChEBI" id="CHEBI:16526"/>
        <dbReference type="ChEBI" id="CHEBI:58476"/>
        <dbReference type="EC" id="2.2.1.6"/>
    </reaction>
</comment>
<dbReference type="EMBL" id="AFZE01000025">
    <property type="protein sequence ID" value="EHL14548.1"/>
    <property type="molecule type" value="Genomic_DNA"/>
</dbReference>
<evidence type="ECO:0000313" key="17">
    <source>
        <dbReference type="Proteomes" id="UP000006437"/>
    </source>
</evidence>
<comment type="similarity">
    <text evidence="3 12">Belongs to the TPP enzyme family.</text>
</comment>
<dbReference type="PANTHER" id="PTHR18968:SF13">
    <property type="entry name" value="ACETOLACTATE SYNTHASE CATALYTIC SUBUNIT, MITOCHONDRIAL"/>
    <property type="match status" value="1"/>
</dbReference>
<dbReference type="InterPro" id="IPR012001">
    <property type="entry name" value="Thiamin_PyroP_enz_TPP-bd_dom"/>
</dbReference>
<evidence type="ECO:0000256" key="1">
    <source>
        <dbReference type="ARBA" id="ARBA00004974"/>
    </source>
</evidence>
<dbReference type="InterPro" id="IPR039368">
    <property type="entry name" value="AHAS_TPP"/>
</dbReference>
<name>G9X190_9FIRM</name>
<evidence type="ECO:0000256" key="10">
    <source>
        <dbReference type="ARBA" id="ARBA00023304"/>
    </source>
</evidence>
<dbReference type="Pfam" id="PF00205">
    <property type="entry name" value="TPP_enzyme_M"/>
    <property type="match status" value="1"/>
</dbReference>
<sequence length="543" mass="60041">MINIQGSLFLLECLKKQGVDTIFGYPGGAVIPVFDALYDFDKIKLIRPCHEQGAAHAADGYSRASGKTGVCIGTSGPGATNLITGIATAYLDSIPMIIITGQVGNNFLGKDSFQELDITGLTMPITKHNYLVTDANDIASVISEAFFIANDKRKSPVLIDITKSAFLQEVQDTTYNITPIQKDTRAKNYQDNLNLAVQIIKQSSNVVIYAGGGIIRADASETLRKLYKNHNIPVLNSTMGLGSIDRTDSLSYGIVGMHGEPDANELCYNADVVLALGVRFSDRAIGNRNGFTKNAKIIHIDADETEINKNLDSFTSIIGDISDIMEELDEKLGDYKMPTLKRTNPIYQSNHPQKIFELLNKMYTDDTIVVTDVGQHQMWTAKYYMFKKPNTFITSGGLGTMGFGVGASIGAKLSMPDKDVLLITGDGSFRMNQLELLTATANNINFTTILLNNQTLGMVRQWQCMFSNQRYSHTDIDDGLNLKYLSKAYNLNYYKAENINQLENVLKTIDKNAVNLIDYIMDKDEFVYPIVPSGESICNYIEK</sequence>
<dbReference type="InterPro" id="IPR011766">
    <property type="entry name" value="TPP_enzyme_TPP-bd"/>
</dbReference>
<dbReference type="InterPro" id="IPR012000">
    <property type="entry name" value="Thiamin_PyroP_enz_cen_dom"/>
</dbReference>
<dbReference type="GO" id="GO:0005948">
    <property type="term" value="C:acetolactate synthase complex"/>
    <property type="evidence" value="ECO:0007669"/>
    <property type="project" value="TreeGrafter"/>
</dbReference>
<evidence type="ECO:0000256" key="3">
    <source>
        <dbReference type="ARBA" id="ARBA00007812"/>
    </source>
</evidence>
<keyword evidence="9 12" id="KW-0786">Thiamine pyrophosphate</keyword>
<dbReference type="CDD" id="cd02015">
    <property type="entry name" value="TPP_AHAS"/>
    <property type="match status" value="1"/>
</dbReference>
<dbReference type="RefSeq" id="WP_009526350.1">
    <property type="nucleotide sequence ID" value="NZ_JH414569.1"/>
</dbReference>
<organism evidence="16 17">
    <name type="scientific">Peptoanaerobacter stomatis</name>
    <dbReference type="NCBI Taxonomy" id="796937"/>
    <lineage>
        <taxon>Bacteria</taxon>
        <taxon>Bacillati</taxon>
        <taxon>Bacillota</taxon>
        <taxon>Clostridia</taxon>
        <taxon>Peptostreptococcales</taxon>
        <taxon>Filifactoraceae</taxon>
        <taxon>Peptoanaerobacter</taxon>
    </lineage>
</organism>
<evidence type="ECO:0000256" key="2">
    <source>
        <dbReference type="ARBA" id="ARBA00005025"/>
    </source>
</evidence>
<dbReference type="PROSITE" id="PS00187">
    <property type="entry name" value="TPP_ENZYMES"/>
    <property type="match status" value="1"/>
</dbReference>
<feature type="domain" description="Thiamine pyrophosphate enzyme central" evidence="13">
    <location>
        <begin position="195"/>
        <end position="328"/>
    </location>
</feature>
<dbReference type="PANTHER" id="PTHR18968">
    <property type="entry name" value="THIAMINE PYROPHOSPHATE ENZYMES"/>
    <property type="match status" value="1"/>
</dbReference>
<comment type="pathway">
    <text evidence="1 12">Amino-acid biosynthesis; L-isoleucine biosynthesis; L-isoleucine from 2-oxobutanoate: step 1/4.</text>
</comment>
<keyword evidence="8 12" id="KW-0460">Magnesium</keyword>
<dbReference type="SUPFAM" id="SSF52467">
    <property type="entry name" value="DHS-like NAD/FAD-binding domain"/>
    <property type="match status" value="1"/>
</dbReference>
<evidence type="ECO:0000259" key="13">
    <source>
        <dbReference type="Pfam" id="PF00205"/>
    </source>
</evidence>
<dbReference type="GO" id="GO:0003984">
    <property type="term" value="F:acetolactate synthase activity"/>
    <property type="evidence" value="ECO:0007669"/>
    <property type="project" value="UniProtKB-EC"/>
</dbReference>
<keyword evidence="10 12" id="KW-0100">Branched-chain amino acid biosynthesis</keyword>
<dbReference type="InterPro" id="IPR029035">
    <property type="entry name" value="DHS-like_NAD/FAD-binding_dom"/>
</dbReference>
<dbReference type="Gene3D" id="3.40.50.970">
    <property type="match status" value="2"/>
</dbReference>
<dbReference type="Pfam" id="PF02776">
    <property type="entry name" value="TPP_enzyme_N"/>
    <property type="match status" value="1"/>
</dbReference>
<comment type="caution">
    <text evidence="16">The sequence shown here is derived from an EMBL/GenBank/DDBJ whole genome shotgun (WGS) entry which is preliminary data.</text>
</comment>
<reference evidence="16 17" key="1">
    <citation type="submission" date="2011-08" db="EMBL/GenBank/DDBJ databases">
        <title>The Genome Sequence of Eubacteriaceae bacterium ACC19a.</title>
        <authorList>
            <consortium name="The Broad Institute Genome Sequencing Platform"/>
            <person name="Earl A."/>
            <person name="Ward D."/>
            <person name="Feldgarden M."/>
            <person name="Gevers D."/>
            <person name="Sizova M."/>
            <person name="Hazen A."/>
            <person name="Epstein S."/>
            <person name="Young S.K."/>
            <person name="Zeng Q."/>
            <person name="Gargeya S."/>
            <person name="Fitzgerald M."/>
            <person name="Haas B."/>
            <person name="Abouelleil A."/>
            <person name="Alvarado L."/>
            <person name="Arachchi H.M."/>
            <person name="Berlin A."/>
            <person name="Brown A."/>
            <person name="Chapman S.B."/>
            <person name="Chen Z."/>
            <person name="Dunbar C."/>
            <person name="Freedman E."/>
            <person name="Gearin G."/>
            <person name="Gellesch M."/>
            <person name="Goldberg J."/>
            <person name="Griggs A."/>
            <person name="Gujja S."/>
            <person name="Heiman D."/>
            <person name="Howarth C."/>
            <person name="Larson L."/>
            <person name="Lui A."/>
            <person name="MacDonald P.J.P."/>
            <person name="Montmayeur A."/>
            <person name="Murphy C."/>
            <person name="Neiman D."/>
            <person name="Pearson M."/>
            <person name="Priest M."/>
            <person name="Roberts A."/>
            <person name="Saif S."/>
            <person name="Shea T."/>
            <person name="Shenoy N."/>
            <person name="Sisk P."/>
            <person name="Stolte C."/>
            <person name="Sykes S."/>
            <person name="Wortman J."/>
            <person name="Nusbaum C."/>
            <person name="Birren B."/>
        </authorList>
    </citation>
    <scope>NUCLEOTIDE SEQUENCE [LARGE SCALE GENOMIC DNA]</scope>
    <source>
        <strain evidence="16 17">ACC19a</strain>
    </source>
</reference>
<dbReference type="UniPathway" id="UPA00047">
    <property type="reaction ID" value="UER00055"/>
</dbReference>
<dbReference type="Proteomes" id="UP000006437">
    <property type="component" value="Unassembled WGS sequence"/>
</dbReference>
<evidence type="ECO:0000256" key="11">
    <source>
        <dbReference type="ARBA" id="ARBA00048670"/>
    </source>
</evidence>
<evidence type="ECO:0000259" key="15">
    <source>
        <dbReference type="Pfam" id="PF02776"/>
    </source>
</evidence>
<evidence type="ECO:0000256" key="8">
    <source>
        <dbReference type="ARBA" id="ARBA00022842"/>
    </source>
</evidence>
<dbReference type="GO" id="GO:0050660">
    <property type="term" value="F:flavin adenine dinucleotide binding"/>
    <property type="evidence" value="ECO:0007669"/>
    <property type="project" value="InterPro"/>
</dbReference>
<dbReference type="InterPro" id="IPR045229">
    <property type="entry name" value="TPP_enz"/>
</dbReference>
<comment type="cofactor">
    <cofactor evidence="12">
        <name>Mg(2+)</name>
        <dbReference type="ChEBI" id="CHEBI:18420"/>
    </cofactor>
    <text evidence="12">Binds 1 Mg(2+) ion per subunit.</text>
</comment>
<keyword evidence="7 12" id="KW-0479">Metal-binding</keyword>
<dbReference type="GO" id="GO:0009099">
    <property type="term" value="P:L-valine biosynthetic process"/>
    <property type="evidence" value="ECO:0007669"/>
    <property type="project" value="UniProtKB-UniPathway"/>
</dbReference>
<proteinExistence type="inferred from homology"/>
<feature type="domain" description="Thiamine pyrophosphate enzyme TPP-binding" evidence="14">
    <location>
        <begin position="372"/>
        <end position="509"/>
    </location>
</feature>
<dbReference type="InterPro" id="IPR012846">
    <property type="entry name" value="Acetolactate_synth_lsu"/>
</dbReference>
<evidence type="ECO:0000256" key="6">
    <source>
        <dbReference type="ARBA" id="ARBA00022679"/>
    </source>
</evidence>
<comment type="cofactor">
    <cofactor evidence="12">
        <name>thiamine diphosphate</name>
        <dbReference type="ChEBI" id="CHEBI:58937"/>
    </cofactor>
    <text evidence="12">Binds 1 thiamine pyrophosphate per subunit.</text>
</comment>
<dbReference type="BioCyc" id="EBAC796937-HMP:GMGH-2162-MONOMER"/>
<protein>
    <recommendedName>
        <fullName evidence="4 12">Acetolactate synthase</fullName>
        <ecNumber evidence="4 12">2.2.1.6</ecNumber>
    </recommendedName>
</protein>
<dbReference type="FunFam" id="3.40.50.970:FF:000007">
    <property type="entry name" value="Acetolactate synthase"/>
    <property type="match status" value="1"/>
</dbReference>
<evidence type="ECO:0000259" key="14">
    <source>
        <dbReference type="Pfam" id="PF02775"/>
    </source>
</evidence>
<feature type="domain" description="Thiamine pyrophosphate enzyme N-terminal TPP-binding" evidence="15">
    <location>
        <begin position="8"/>
        <end position="119"/>
    </location>
</feature>
<evidence type="ECO:0000256" key="9">
    <source>
        <dbReference type="ARBA" id="ARBA00023052"/>
    </source>
</evidence>
<evidence type="ECO:0000256" key="5">
    <source>
        <dbReference type="ARBA" id="ARBA00022605"/>
    </source>
</evidence>
<dbReference type="PATRIC" id="fig|796937.3.peg.1388"/>
<evidence type="ECO:0000256" key="12">
    <source>
        <dbReference type="RuleBase" id="RU003591"/>
    </source>
</evidence>
<comment type="pathway">
    <text evidence="2 12">Amino-acid biosynthesis; L-valine biosynthesis; L-valine from pyruvate: step 1/4.</text>
</comment>
<dbReference type="Pfam" id="PF02775">
    <property type="entry name" value="TPP_enzyme_C"/>
    <property type="match status" value="1"/>
</dbReference>
<dbReference type="HOGENOM" id="CLU_013748_1_2_9"/>
<keyword evidence="6 12" id="KW-0808">Transferase</keyword>
<accession>G9X190</accession>
<dbReference type="EC" id="2.2.1.6" evidence="4 12"/>
<evidence type="ECO:0000256" key="4">
    <source>
        <dbReference type="ARBA" id="ARBA00013145"/>
    </source>
</evidence>
<evidence type="ECO:0000256" key="7">
    <source>
        <dbReference type="ARBA" id="ARBA00022723"/>
    </source>
</evidence>
<dbReference type="AlphaFoldDB" id="G9X190"/>
<dbReference type="CDD" id="cd07035">
    <property type="entry name" value="TPP_PYR_POX_like"/>
    <property type="match status" value="1"/>
</dbReference>
<dbReference type="SUPFAM" id="SSF52518">
    <property type="entry name" value="Thiamin diphosphate-binding fold (THDP-binding)"/>
    <property type="match status" value="2"/>
</dbReference>
<dbReference type="InterPro" id="IPR029061">
    <property type="entry name" value="THDP-binding"/>
</dbReference>
<evidence type="ECO:0000313" key="16">
    <source>
        <dbReference type="EMBL" id="EHL14548.1"/>
    </source>
</evidence>
<dbReference type="NCBIfam" id="TIGR00118">
    <property type="entry name" value="acolac_lg"/>
    <property type="match status" value="1"/>
</dbReference>
<dbReference type="GO" id="GO:0000287">
    <property type="term" value="F:magnesium ion binding"/>
    <property type="evidence" value="ECO:0007669"/>
    <property type="project" value="UniProtKB-UniRule"/>
</dbReference>
<dbReference type="GO" id="GO:0009097">
    <property type="term" value="P:isoleucine biosynthetic process"/>
    <property type="evidence" value="ECO:0007669"/>
    <property type="project" value="UniProtKB-UniPathway"/>
</dbReference>